<dbReference type="AlphaFoldDB" id="A0AAE9GDK2"/>
<name>A0AAE9GDK2_9LEPT</name>
<reference evidence="1" key="1">
    <citation type="submission" date="2022-02" db="EMBL/GenBank/DDBJ databases">
        <title>The genetically variable rfb locus in Leptospira is a mobile cassette and a molecular signature of serovar identity.</title>
        <authorList>
            <person name="Nieves C."/>
            <person name="Vincent A.T."/>
            <person name="Zarantonelli L."/>
            <person name="Picardeau M."/>
            <person name="Veyrier F.J."/>
            <person name="Buschiazzo A."/>
        </authorList>
    </citation>
    <scope>NUCLEOTIDE SEQUENCE</scope>
    <source>
        <strain evidence="1">IP1512017</strain>
    </source>
</reference>
<dbReference type="Proteomes" id="UP000829829">
    <property type="component" value="Chromosome 1"/>
</dbReference>
<sequence length="46" mass="5359">METKAQWLSMNRVGKLKHNALYESRGKLKHNALYESRGKTKAQRSL</sequence>
<evidence type="ECO:0000313" key="1">
    <source>
        <dbReference type="EMBL" id="UOG55947.1"/>
    </source>
</evidence>
<dbReference type="EMBL" id="CP091957">
    <property type="protein sequence ID" value="UOG55947.1"/>
    <property type="molecule type" value="Genomic_DNA"/>
</dbReference>
<accession>A0AAE9GDK2</accession>
<dbReference type="RefSeq" id="WP_243815318.1">
    <property type="nucleotide sequence ID" value="NZ_CP091957.1"/>
</dbReference>
<evidence type="ECO:0000313" key="2">
    <source>
        <dbReference type="Proteomes" id="UP000829829"/>
    </source>
</evidence>
<organism evidence="1 2">
    <name type="scientific">Leptospira noguchii</name>
    <dbReference type="NCBI Taxonomy" id="28182"/>
    <lineage>
        <taxon>Bacteria</taxon>
        <taxon>Pseudomonadati</taxon>
        <taxon>Spirochaetota</taxon>
        <taxon>Spirochaetia</taxon>
        <taxon>Leptospirales</taxon>
        <taxon>Leptospiraceae</taxon>
        <taxon>Leptospira</taxon>
    </lineage>
</organism>
<proteinExistence type="predicted"/>
<protein>
    <submittedName>
        <fullName evidence="1">Uncharacterized protein</fullName>
    </submittedName>
</protein>
<gene>
    <name evidence="1" type="ORF">MAL03_13925</name>
</gene>